<reference evidence="4 5" key="1">
    <citation type="submission" date="2018-11" db="EMBL/GenBank/DDBJ databases">
        <authorList>
            <person name="Ye M.-Q."/>
            <person name="Du Z.-J."/>
        </authorList>
    </citation>
    <scope>NUCLEOTIDE SEQUENCE [LARGE SCALE GENOMIC DNA]</scope>
    <source>
        <strain evidence="4 5">U0105</strain>
    </source>
</reference>
<evidence type="ECO:0000256" key="2">
    <source>
        <dbReference type="ARBA" id="ARBA00022553"/>
    </source>
</evidence>
<accession>A0A3N5Z574</accession>
<keyword evidence="1" id="KW-0596">Phosphopantetheine</keyword>
<sequence length="87" mass="9516">MAQQTEAELKMANLLVEALNLEDIEAEEIGPEEQLFGDGLGLDSIDALEIAVAISQEYGVKLKAESESTREAFATLRSLTEYVAKQQ</sequence>
<dbReference type="EMBL" id="RPOK01000005">
    <property type="protein sequence ID" value="RPJ65404.1"/>
    <property type="molecule type" value="Genomic_DNA"/>
</dbReference>
<dbReference type="RefSeq" id="WP_124028951.1">
    <property type="nucleotide sequence ID" value="NZ_JBHRSN010000014.1"/>
</dbReference>
<keyword evidence="2" id="KW-0597">Phosphoprotein</keyword>
<evidence type="ECO:0000259" key="3">
    <source>
        <dbReference type="PROSITE" id="PS50075"/>
    </source>
</evidence>
<comment type="caution">
    <text evidence="4">The sequence shown here is derived from an EMBL/GenBank/DDBJ whole genome shotgun (WGS) entry which is preliminary data.</text>
</comment>
<dbReference type="Pfam" id="PF00550">
    <property type="entry name" value="PP-binding"/>
    <property type="match status" value="1"/>
</dbReference>
<dbReference type="AlphaFoldDB" id="A0A3N5Z574"/>
<dbReference type="InterPro" id="IPR009081">
    <property type="entry name" value="PP-bd_ACP"/>
</dbReference>
<name>A0A3N5Z574_9ALTE</name>
<keyword evidence="5" id="KW-1185">Reference proteome</keyword>
<feature type="domain" description="Carrier" evidence="3">
    <location>
        <begin position="5"/>
        <end position="87"/>
    </location>
</feature>
<evidence type="ECO:0000313" key="5">
    <source>
        <dbReference type="Proteomes" id="UP000275281"/>
    </source>
</evidence>
<dbReference type="PROSITE" id="PS00012">
    <property type="entry name" value="PHOSPHOPANTETHEINE"/>
    <property type="match status" value="1"/>
</dbReference>
<dbReference type="Gene3D" id="1.10.1200.10">
    <property type="entry name" value="ACP-like"/>
    <property type="match status" value="1"/>
</dbReference>
<dbReference type="Proteomes" id="UP000275281">
    <property type="component" value="Unassembled WGS sequence"/>
</dbReference>
<gene>
    <name evidence="4" type="ORF">DRW07_16000</name>
</gene>
<evidence type="ECO:0000313" key="4">
    <source>
        <dbReference type="EMBL" id="RPJ65404.1"/>
    </source>
</evidence>
<dbReference type="InterPro" id="IPR036736">
    <property type="entry name" value="ACP-like_sf"/>
</dbReference>
<proteinExistence type="predicted"/>
<protein>
    <submittedName>
        <fullName evidence="4">Acyl carrier protein</fullName>
    </submittedName>
</protein>
<evidence type="ECO:0000256" key="1">
    <source>
        <dbReference type="ARBA" id="ARBA00022450"/>
    </source>
</evidence>
<organism evidence="4 5">
    <name type="scientific">Alteromonas sediminis</name>
    <dbReference type="NCBI Taxonomy" id="2259342"/>
    <lineage>
        <taxon>Bacteria</taxon>
        <taxon>Pseudomonadati</taxon>
        <taxon>Pseudomonadota</taxon>
        <taxon>Gammaproteobacteria</taxon>
        <taxon>Alteromonadales</taxon>
        <taxon>Alteromonadaceae</taxon>
        <taxon>Alteromonas/Salinimonas group</taxon>
        <taxon>Alteromonas</taxon>
    </lineage>
</organism>
<dbReference type="PROSITE" id="PS50075">
    <property type="entry name" value="CARRIER"/>
    <property type="match status" value="1"/>
</dbReference>
<dbReference type="SUPFAM" id="SSF47336">
    <property type="entry name" value="ACP-like"/>
    <property type="match status" value="1"/>
</dbReference>
<dbReference type="OrthoDB" id="9803943at2"/>
<dbReference type="NCBIfam" id="NF006617">
    <property type="entry name" value="PRK09184.1"/>
    <property type="match status" value="1"/>
</dbReference>
<dbReference type="InterPro" id="IPR006162">
    <property type="entry name" value="Ppantetheine_attach_site"/>
</dbReference>